<gene>
    <name evidence="1" type="ORF">M378DRAFT_164253</name>
</gene>
<proteinExistence type="predicted"/>
<protein>
    <submittedName>
        <fullName evidence="1">Uncharacterized protein</fullName>
    </submittedName>
</protein>
<organism evidence="1 2">
    <name type="scientific">Amanita muscaria (strain Koide BX008)</name>
    <dbReference type="NCBI Taxonomy" id="946122"/>
    <lineage>
        <taxon>Eukaryota</taxon>
        <taxon>Fungi</taxon>
        <taxon>Dikarya</taxon>
        <taxon>Basidiomycota</taxon>
        <taxon>Agaricomycotina</taxon>
        <taxon>Agaricomycetes</taxon>
        <taxon>Agaricomycetidae</taxon>
        <taxon>Agaricales</taxon>
        <taxon>Pluteineae</taxon>
        <taxon>Amanitaceae</taxon>
        <taxon>Amanita</taxon>
    </lineage>
</organism>
<dbReference type="EMBL" id="KN818257">
    <property type="protein sequence ID" value="KIL63581.1"/>
    <property type="molecule type" value="Genomic_DNA"/>
</dbReference>
<accession>A0A0C2X320</accession>
<sequence>MYFIRLSIARARSGLTSFTTPPWWSKRLLAVPKRKPKRNFLTTSKTLITLQPKYQPAAKGCPQGCSEHRFPTGL</sequence>
<dbReference type="AlphaFoldDB" id="A0A0C2X320"/>
<evidence type="ECO:0000313" key="2">
    <source>
        <dbReference type="Proteomes" id="UP000054549"/>
    </source>
</evidence>
<dbReference type="InParanoid" id="A0A0C2X320"/>
<dbReference type="HOGENOM" id="CLU_2687289_0_0_1"/>
<reference evidence="1 2" key="1">
    <citation type="submission" date="2014-04" db="EMBL/GenBank/DDBJ databases">
        <title>Evolutionary Origins and Diversification of the Mycorrhizal Mutualists.</title>
        <authorList>
            <consortium name="DOE Joint Genome Institute"/>
            <consortium name="Mycorrhizal Genomics Consortium"/>
            <person name="Kohler A."/>
            <person name="Kuo A."/>
            <person name="Nagy L.G."/>
            <person name="Floudas D."/>
            <person name="Copeland A."/>
            <person name="Barry K.W."/>
            <person name="Cichocki N."/>
            <person name="Veneault-Fourrey C."/>
            <person name="LaButti K."/>
            <person name="Lindquist E.A."/>
            <person name="Lipzen A."/>
            <person name="Lundell T."/>
            <person name="Morin E."/>
            <person name="Murat C."/>
            <person name="Riley R."/>
            <person name="Ohm R."/>
            <person name="Sun H."/>
            <person name="Tunlid A."/>
            <person name="Henrissat B."/>
            <person name="Grigoriev I.V."/>
            <person name="Hibbett D.S."/>
            <person name="Martin F."/>
        </authorList>
    </citation>
    <scope>NUCLEOTIDE SEQUENCE [LARGE SCALE GENOMIC DNA]</scope>
    <source>
        <strain evidence="1 2">Koide BX008</strain>
    </source>
</reference>
<dbReference type="Proteomes" id="UP000054549">
    <property type="component" value="Unassembled WGS sequence"/>
</dbReference>
<keyword evidence="2" id="KW-1185">Reference proteome</keyword>
<evidence type="ECO:0000313" key="1">
    <source>
        <dbReference type="EMBL" id="KIL63581.1"/>
    </source>
</evidence>
<name>A0A0C2X320_AMAMK</name>